<dbReference type="InterPro" id="IPR017452">
    <property type="entry name" value="GPCR_Rhodpsn_7TM"/>
</dbReference>
<feature type="transmembrane region" description="Helical" evidence="9">
    <location>
        <begin position="263"/>
        <end position="283"/>
    </location>
</feature>
<reference evidence="11" key="1">
    <citation type="submission" date="2020-05" db="EMBL/GenBank/DDBJ databases">
        <title>Phylogenomic resolution of chytrid fungi.</title>
        <authorList>
            <person name="Stajich J.E."/>
            <person name="Amses K."/>
            <person name="Simmons R."/>
            <person name="Seto K."/>
            <person name="Myers J."/>
            <person name="Bonds A."/>
            <person name="Quandt C.A."/>
            <person name="Barry K."/>
            <person name="Liu P."/>
            <person name="Grigoriev I."/>
            <person name="Longcore J.E."/>
            <person name="James T.Y."/>
        </authorList>
    </citation>
    <scope>NUCLEOTIDE SEQUENCE</scope>
    <source>
        <strain evidence="11">JEL0379</strain>
    </source>
</reference>
<feature type="transmembrane region" description="Helical" evidence="9">
    <location>
        <begin position="60"/>
        <end position="79"/>
    </location>
</feature>
<comment type="similarity">
    <text evidence="7">Belongs to the G-protein coupled receptor 1 family.</text>
</comment>
<dbReference type="SUPFAM" id="SSF81321">
    <property type="entry name" value="Family A G protein-coupled receptor-like"/>
    <property type="match status" value="1"/>
</dbReference>
<dbReference type="CDD" id="cd00637">
    <property type="entry name" value="7tm_classA_rhodopsin-like"/>
    <property type="match status" value="1"/>
</dbReference>
<feature type="transmembrane region" description="Helical" evidence="9">
    <location>
        <begin position="27"/>
        <end position="48"/>
    </location>
</feature>
<dbReference type="Pfam" id="PF00001">
    <property type="entry name" value="7tm_1"/>
    <property type="match status" value="1"/>
</dbReference>
<protein>
    <recommendedName>
        <fullName evidence="10">G-protein coupled receptors family 1 profile domain-containing protein</fullName>
    </recommendedName>
</protein>
<dbReference type="PRINTS" id="PR00237">
    <property type="entry name" value="GPCRRHODOPSN"/>
</dbReference>
<feature type="transmembrane region" description="Helical" evidence="9">
    <location>
        <begin position="99"/>
        <end position="121"/>
    </location>
</feature>
<evidence type="ECO:0000256" key="4">
    <source>
        <dbReference type="ARBA" id="ARBA00023040"/>
    </source>
</evidence>
<feature type="transmembrane region" description="Helical" evidence="9">
    <location>
        <begin position="303"/>
        <end position="322"/>
    </location>
</feature>
<evidence type="ECO:0000256" key="3">
    <source>
        <dbReference type="ARBA" id="ARBA00022989"/>
    </source>
</evidence>
<evidence type="ECO:0000256" key="1">
    <source>
        <dbReference type="ARBA" id="ARBA00004141"/>
    </source>
</evidence>
<keyword evidence="2 7" id="KW-0812">Transmembrane</keyword>
<dbReference type="AlphaFoldDB" id="A0AAD5XJJ0"/>
<evidence type="ECO:0000313" key="12">
    <source>
        <dbReference type="Proteomes" id="UP001212152"/>
    </source>
</evidence>
<evidence type="ECO:0000256" key="2">
    <source>
        <dbReference type="ARBA" id="ARBA00022692"/>
    </source>
</evidence>
<dbReference type="PANTHER" id="PTHR24240">
    <property type="entry name" value="OPSIN"/>
    <property type="match status" value="1"/>
</dbReference>
<dbReference type="GO" id="GO:0016020">
    <property type="term" value="C:membrane"/>
    <property type="evidence" value="ECO:0007669"/>
    <property type="project" value="UniProtKB-SubCell"/>
</dbReference>
<dbReference type="InterPro" id="IPR050125">
    <property type="entry name" value="GPCR_opsins"/>
</dbReference>
<dbReference type="GO" id="GO:0004930">
    <property type="term" value="F:G protein-coupled receptor activity"/>
    <property type="evidence" value="ECO:0007669"/>
    <property type="project" value="UniProtKB-KW"/>
</dbReference>
<dbReference type="Gene3D" id="1.20.1070.10">
    <property type="entry name" value="Rhodopsin 7-helix transmembrane proteins"/>
    <property type="match status" value="1"/>
</dbReference>
<evidence type="ECO:0000256" key="6">
    <source>
        <dbReference type="ARBA" id="ARBA00023170"/>
    </source>
</evidence>
<dbReference type="PROSITE" id="PS00237">
    <property type="entry name" value="G_PROTEIN_RECEP_F1_1"/>
    <property type="match status" value="1"/>
</dbReference>
<dbReference type="PROSITE" id="PS50262">
    <property type="entry name" value="G_PROTEIN_RECEP_F1_2"/>
    <property type="match status" value="1"/>
</dbReference>
<organism evidence="11 12">
    <name type="scientific">Geranomyces variabilis</name>
    <dbReference type="NCBI Taxonomy" id="109894"/>
    <lineage>
        <taxon>Eukaryota</taxon>
        <taxon>Fungi</taxon>
        <taxon>Fungi incertae sedis</taxon>
        <taxon>Chytridiomycota</taxon>
        <taxon>Chytridiomycota incertae sedis</taxon>
        <taxon>Chytridiomycetes</taxon>
        <taxon>Spizellomycetales</taxon>
        <taxon>Powellomycetaceae</taxon>
        <taxon>Geranomyces</taxon>
    </lineage>
</organism>
<gene>
    <name evidence="11" type="ORF">HDU87_000474</name>
</gene>
<proteinExistence type="inferred from homology"/>
<evidence type="ECO:0000313" key="11">
    <source>
        <dbReference type="EMBL" id="KAJ3170062.1"/>
    </source>
</evidence>
<feature type="region of interest" description="Disordered" evidence="8">
    <location>
        <begin position="341"/>
        <end position="401"/>
    </location>
</feature>
<comment type="subcellular location">
    <subcellularLocation>
        <location evidence="1">Membrane</location>
        <topology evidence="1">Multi-pass membrane protein</topology>
    </subcellularLocation>
</comment>
<evidence type="ECO:0000259" key="10">
    <source>
        <dbReference type="PROSITE" id="PS50262"/>
    </source>
</evidence>
<evidence type="ECO:0000256" key="7">
    <source>
        <dbReference type="RuleBase" id="RU000688"/>
    </source>
</evidence>
<feature type="transmembrane region" description="Helical" evidence="9">
    <location>
        <begin position="141"/>
        <end position="163"/>
    </location>
</feature>
<feature type="transmembrane region" description="Helical" evidence="9">
    <location>
        <begin position="195"/>
        <end position="218"/>
    </location>
</feature>
<dbReference type="InterPro" id="IPR000276">
    <property type="entry name" value="GPCR_Rhodpsn"/>
</dbReference>
<keyword evidence="3 9" id="KW-1133">Transmembrane helix</keyword>
<name>A0AAD5XJJ0_9FUNG</name>
<feature type="domain" description="G-protein coupled receptors family 1 profile" evidence="10">
    <location>
        <begin position="39"/>
        <end position="319"/>
    </location>
</feature>
<evidence type="ECO:0000256" key="9">
    <source>
        <dbReference type="SAM" id="Phobius"/>
    </source>
</evidence>
<evidence type="ECO:0000256" key="5">
    <source>
        <dbReference type="ARBA" id="ARBA00023136"/>
    </source>
</evidence>
<dbReference type="EMBL" id="JADGJQ010000100">
    <property type="protein sequence ID" value="KAJ3170062.1"/>
    <property type="molecule type" value="Genomic_DNA"/>
</dbReference>
<evidence type="ECO:0000256" key="8">
    <source>
        <dbReference type="SAM" id="MobiDB-lite"/>
    </source>
</evidence>
<keyword evidence="4 7" id="KW-0297">G-protein coupled receptor</keyword>
<keyword evidence="5 9" id="KW-0472">Membrane</keyword>
<keyword evidence="6 7" id="KW-0675">Receptor</keyword>
<comment type="caution">
    <text evidence="11">The sequence shown here is derived from an EMBL/GenBank/DDBJ whole genome shotgun (WGS) entry which is preliminary data.</text>
</comment>
<keyword evidence="7" id="KW-0807">Transducer</keyword>
<sequence length="401" mass="43253">MAYWDAVAAEAGLPHHAADTLERVSSIAILILAIVGVCANSFAAYLFYRYERLRRQPSNILILFLCVGDGLLMCLPRTVEAPIAIVNDGYPAWYHPLCQLFGAMPLTSAYISVFTLSIVSLERYFAIVKRKAVTRNQAYSLAGGIWSAAFIIGTVLPIITAAGKGTPRTPYVLQSSGLYCLINWGDSSPAGRTQVAIAVTTLLIVVSTLVGGYFGIWWHVKTIAVVVSASPTPMTVTPSTDSQCTTSKGKGMKATMTAMEQSLMYKAVIISAVFLVNWFPYTILIAYEGLRSEHNAPKVFETIAYFGVEINAATNPFLFILLDTRVLACAKRVLGLHVDEPASDPSSAAASGAKDQSRRTSKAVEGPPWKGQPPGNALVAGTREVTDDEEQQVLEPSGQHD</sequence>
<accession>A0AAD5XJJ0</accession>
<keyword evidence="12" id="KW-1185">Reference proteome</keyword>
<dbReference type="Proteomes" id="UP001212152">
    <property type="component" value="Unassembled WGS sequence"/>
</dbReference>